<evidence type="ECO:0000256" key="2">
    <source>
        <dbReference type="SAM" id="MobiDB-lite"/>
    </source>
</evidence>
<keyword evidence="1" id="KW-0175">Coiled coil</keyword>
<dbReference type="EMBL" id="JAGPXF010000002">
    <property type="protein sequence ID" value="KAH7256672.1"/>
    <property type="molecule type" value="Genomic_DNA"/>
</dbReference>
<dbReference type="AlphaFoldDB" id="A0A8K0WGD7"/>
<evidence type="ECO:0000256" key="1">
    <source>
        <dbReference type="SAM" id="Coils"/>
    </source>
</evidence>
<dbReference type="Proteomes" id="UP000813427">
    <property type="component" value="Unassembled WGS sequence"/>
</dbReference>
<proteinExistence type="predicted"/>
<organism evidence="3 4">
    <name type="scientific">Fusarium tricinctum</name>
    <dbReference type="NCBI Taxonomy" id="61284"/>
    <lineage>
        <taxon>Eukaryota</taxon>
        <taxon>Fungi</taxon>
        <taxon>Dikarya</taxon>
        <taxon>Ascomycota</taxon>
        <taxon>Pezizomycotina</taxon>
        <taxon>Sordariomycetes</taxon>
        <taxon>Hypocreomycetidae</taxon>
        <taxon>Hypocreales</taxon>
        <taxon>Nectriaceae</taxon>
        <taxon>Fusarium</taxon>
        <taxon>Fusarium tricinctum species complex</taxon>
    </lineage>
</organism>
<dbReference type="OrthoDB" id="5213630at2759"/>
<protein>
    <submittedName>
        <fullName evidence="3">Uncharacterized protein</fullName>
    </submittedName>
</protein>
<gene>
    <name evidence="3" type="ORF">BKA59DRAFT_450749</name>
</gene>
<feature type="region of interest" description="Disordered" evidence="2">
    <location>
        <begin position="1"/>
        <end position="32"/>
    </location>
</feature>
<accession>A0A8K0WGD7</accession>
<reference evidence="3" key="1">
    <citation type="journal article" date="2021" name="Nat. Commun.">
        <title>Genetic determinants of endophytism in the Arabidopsis root mycobiome.</title>
        <authorList>
            <person name="Mesny F."/>
            <person name="Miyauchi S."/>
            <person name="Thiergart T."/>
            <person name="Pickel B."/>
            <person name="Atanasova L."/>
            <person name="Karlsson M."/>
            <person name="Huettel B."/>
            <person name="Barry K.W."/>
            <person name="Haridas S."/>
            <person name="Chen C."/>
            <person name="Bauer D."/>
            <person name="Andreopoulos W."/>
            <person name="Pangilinan J."/>
            <person name="LaButti K."/>
            <person name="Riley R."/>
            <person name="Lipzen A."/>
            <person name="Clum A."/>
            <person name="Drula E."/>
            <person name="Henrissat B."/>
            <person name="Kohler A."/>
            <person name="Grigoriev I.V."/>
            <person name="Martin F.M."/>
            <person name="Hacquard S."/>
        </authorList>
    </citation>
    <scope>NUCLEOTIDE SEQUENCE</scope>
    <source>
        <strain evidence="3">MPI-SDFR-AT-0068</strain>
    </source>
</reference>
<sequence>MSAQQQASGQNQPPMPNRQGTQPSSSGQLPPTQLTGAAAEFYRDIMNSPSRNNLQMAPNTMNSNHVAMPHPAMGYNNPGMSQSMNQSMHQGMQLNMNPNMNQAMNQTMNQGIHPGMNQGMHPGMNRGQFINAFPQPMQFRPDQASINNFFQAQEARMSTLLQKSEKLVESQSSTFKEMTDRLSKATASFGNTIAHWLRHPAANEAANLYREMQKSHTRFVEAEKQNRQLKSEKEALEKQLKESETKLATALEERDEQRQLADSVAWSGSAKVSDDAVQSKWKQLDYNIRAMARALVKCQLRRVTDDVVEERFSMIREDWQKLLTDDNYKEFFIQAYLWLVVFGQVFQDQGGIRGAGGVADLKTMRDTLVGLAPDTDRPGRPGPSLRHVARWSAQGAALFEHFIGRNQKSFKRQAGIELERLKAFCDADSKNSDTNFLQEMKTVLGTAMDLDDMLMNSRAIFMVRWNDSGQPTRALFNADKMEAIAYSEELSPKTIVEIEVSPMLVKTGNADGCNYDSSMVLAKALVVCR</sequence>
<feature type="coiled-coil region" evidence="1">
    <location>
        <begin position="212"/>
        <end position="260"/>
    </location>
</feature>
<comment type="caution">
    <text evidence="3">The sequence shown here is derived from an EMBL/GenBank/DDBJ whole genome shotgun (WGS) entry which is preliminary data.</text>
</comment>
<evidence type="ECO:0000313" key="3">
    <source>
        <dbReference type="EMBL" id="KAH7256672.1"/>
    </source>
</evidence>
<keyword evidence="4" id="KW-1185">Reference proteome</keyword>
<evidence type="ECO:0000313" key="4">
    <source>
        <dbReference type="Proteomes" id="UP000813427"/>
    </source>
</evidence>
<name>A0A8K0WGD7_9HYPO</name>